<proteinExistence type="predicted"/>
<sequence length="95" mass="10832">MKVESLIKITIGETVHQIAMDEAKSLFVELQKLFPPAFVISSPPSDDMRDAIEDAFGRRGNEPWMVPMKPWMLPPQPYRVYPPRTEVTFEDGSPV</sequence>
<organism evidence="1">
    <name type="scientific">uncultured Caudovirales phage</name>
    <dbReference type="NCBI Taxonomy" id="2100421"/>
    <lineage>
        <taxon>Viruses</taxon>
        <taxon>Duplodnaviria</taxon>
        <taxon>Heunggongvirae</taxon>
        <taxon>Uroviricota</taxon>
        <taxon>Caudoviricetes</taxon>
        <taxon>Peduoviridae</taxon>
        <taxon>Maltschvirus</taxon>
        <taxon>Maltschvirus maltsch</taxon>
    </lineage>
</organism>
<dbReference type="EMBL" id="LR797178">
    <property type="protein sequence ID" value="CAB4191854.1"/>
    <property type="molecule type" value="Genomic_DNA"/>
</dbReference>
<accession>A0A6J5RJD4</accession>
<reference evidence="1" key="1">
    <citation type="submission" date="2020-05" db="EMBL/GenBank/DDBJ databases">
        <authorList>
            <person name="Chiriac C."/>
            <person name="Salcher M."/>
            <person name="Ghai R."/>
            <person name="Kavagutti S V."/>
        </authorList>
    </citation>
    <scope>NUCLEOTIDE SEQUENCE</scope>
</reference>
<name>A0A6J5RJD4_9CAUD</name>
<gene>
    <name evidence="1" type="ORF">UFOVP1229_173</name>
</gene>
<evidence type="ECO:0000313" key="1">
    <source>
        <dbReference type="EMBL" id="CAB4191854.1"/>
    </source>
</evidence>
<protein>
    <submittedName>
        <fullName evidence="1">Uncharacterized protein</fullName>
    </submittedName>
</protein>